<dbReference type="InterPro" id="IPR002347">
    <property type="entry name" value="SDR_fam"/>
</dbReference>
<evidence type="ECO:0000313" key="3">
    <source>
        <dbReference type="Proteomes" id="UP000254400"/>
    </source>
</evidence>
<dbReference type="SUPFAM" id="SSF51735">
    <property type="entry name" value="NAD(P)-binding Rossmann-fold domains"/>
    <property type="match status" value="1"/>
</dbReference>
<dbReference type="Gene3D" id="3.40.50.720">
    <property type="entry name" value="NAD(P)-binding Rossmann-like Domain"/>
    <property type="match status" value="1"/>
</dbReference>
<proteinExistence type="predicted"/>
<dbReference type="GO" id="GO:0005737">
    <property type="term" value="C:cytoplasm"/>
    <property type="evidence" value="ECO:0007669"/>
    <property type="project" value="TreeGrafter"/>
</dbReference>
<dbReference type="PANTHER" id="PTHR44229:SF4">
    <property type="entry name" value="15-HYDROXYPROSTAGLANDIN DEHYDROGENASE [NAD(+)]"/>
    <property type="match status" value="1"/>
</dbReference>
<keyword evidence="1 2" id="KW-0560">Oxidoreductase</keyword>
<dbReference type="AlphaFoldDB" id="A0A378XZ56"/>
<name>A0A378XZ56_PAEPO</name>
<gene>
    <name evidence="2" type="primary">dhbA</name>
    <name evidence="2" type="ORF">NCTC10343_02734</name>
</gene>
<dbReference type="PANTHER" id="PTHR44229">
    <property type="entry name" value="15-HYDROXYPROSTAGLANDIN DEHYDROGENASE [NAD(+)]"/>
    <property type="match status" value="1"/>
</dbReference>
<dbReference type="Proteomes" id="UP000254400">
    <property type="component" value="Unassembled WGS sequence"/>
</dbReference>
<dbReference type="GO" id="GO:0008667">
    <property type="term" value="F:2,3-dihydro-2,3-dihydroxybenzoate dehydrogenase activity"/>
    <property type="evidence" value="ECO:0007669"/>
    <property type="project" value="UniProtKB-EC"/>
</dbReference>
<dbReference type="EC" id="1.-.-.-" evidence="2"/>
<reference evidence="2 3" key="1">
    <citation type="submission" date="2018-06" db="EMBL/GenBank/DDBJ databases">
        <authorList>
            <consortium name="Pathogen Informatics"/>
            <person name="Doyle S."/>
        </authorList>
    </citation>
    <scope>NUCLEOTIDE SEQUENCE [LARGE SCALE GENOMIC DNA]</scope>
    <source>
        <strain evidence="2 3">NCTC10343</strain>
    </source>
</reference>
<dbReference type="InterPro" id="IPR036291">
    <property type="entry name" value="NAD(P)-bd_dom_sf"/>
</dbReference>
<dbReference type="EMBL" id="UGSC01000001">
    <property type="protein sequence ID" value="SUA69868.1"/>
    <property type="molecule type" value="Genomic_DNA"/>
</dbReference>
<protein>
    <submittedName>
        <fullName evidence="2">Oxidoreductase</fullName>
        <ecNumber evidence="2">1.-.-.-</ecNumber>
        <ecNumber evidence="2">1.3.1.28</ecNumber>
    </submittedName>
</protein>
<dbReference type="GO" id="GO:0016616">
    <property type="term" value="F:oxidoreductase activity, acting on the CH-OH group of donors, NAD or NADP as acceptor"/>
    <property type="evidence" value="ECO:0007669"/>
    <property type="project" value="TreeGrafter"/>
</dbReference>
<evidence type="ECO:0000313" key="2">
    <source>
        <dbReference type="EMBL" id="SUA69868.1"/>
    </source>
</evidence>
<organism evidence="2 3">
    <name type="scientific">Paenibacillus polymyxa</name>
    <name type="common">Bacillus polymyxa</name>
    <dbReference type="NCBI Taxonomy" id="1406"/>
    <lineage>
        <taxon>Bacteria</taxon>
        <taxon>Bacillati</taxon>
        <taxon>Bacillota</taxon>
        <taxon>Bacilli</taxon>
        <taxon>Bacillales</taxon>
        <taxon>Paenibacillaceae</taxon>
        <taxon>Paenibacillus</taxon>
    </lineage>
</organism>
<dbReference type="EC" id="1.3.1.28" evidence="2"/>
<evidence type="ECO:0000256" key="1">
    <source>
        <dbReference type="ARBA" id="ARBA00023002"/>
    </source>
</evidence>
<accession>A0A378XZ56</accession>
<sequence length="70" mass="7281">MSFEGQVVIVTGAAHGIGKEVAFAYAAQGAKVVFADYNEEEGAAAAAAARNEGHQAIFIPCDVCVRKQIL</sequence>
<dbReference type="Pfam" id="PF00106">
    <property type="entry name" value="adh_short"/>
    <property type="match status" value="1"/>
</dbReference>